<protein>
    <submittedName>
        <fullName evidence="1">Uncharacterized protein</fullName>
    </submittedName>
</protein>
<organism evidence="1 2">
    <name type="scientific">Dacryopinax primogenitus (strain DJM 731)</name>
    <name type="common">Brown rot fungus</name>
    <dbReference type="NCBI Taxonomy" id="1858805"/>
    <lineage>
        <taxon>Eukaryota</taxon>
        <taxon>Fungi</taxon>
        <taxon>Dikarya</taxon>
        <taxon>Basidiomycota</taxon>
        <taxon>Agaricomycotina</taxon>
        <taxon>Dacrymycetes</taxon>
        <taxon>Dacrymycetales</taxon>
        <taxon>Dacrymycetaceae</taxon>
        <taxon>Dacryopinax</taxon>
    </lineage>
</organism>
<feature type="non-terminal residue" evidence="1">
    <location>
        <position position="228"/>
    </location>
</feature>
<dbReference type="Proteomes" id="UP000030653">
    <property type="component" value="Unassembled WGS sequence"/>
</dbReference>
<dbReference type="AlphaFoldDB" id="M5GFN1"/>
<reference evidence="1 2" key="1">
    <citation type="journal article" date="2012" name="Science">
        <title>The Paleozoic origin of enzymatic lignin decomposition reconstructed from 31 fungal genomes.</title>
        <authorList>
            <person name="Floudas D."/>
            <person name="Binder M."/>
            <person name="Riley R."/>
            <person name="Barry K."/>
            <person name="Blanchette R.A."/>
            <person name="Henrissat B."/>
            <person name="Martinez A.T."/>
            <person name="Otillar R."/>
            <person name="Spatafora J.W."/>
            <person name="Yadav J.S."/>
            <person name="Aerts A."/>
            <person name="Benoit I."/>
            <person name="Boyd A."/>
            <person name="Carlson A."/>
            <person name="Copeland A."/>
            <person name="Coutinho P.M."/>
            <person name="de Vries R.P."/>
            <person name="Ferreira P."/>
            <person name="Findley K."/>
            <person name="Foster B."/>
            <person name="Gaskell J."/>
            <person name="Glotzer D."/>
            <person name="Gorecki P."/>
            <person name="Heitman J."/>
            <person name="Hesse C."/>
            <person name="Hori C."/>
            <person name="Igarashi K."/>
            <person name="Jurgens J.A."/>
            <person name="Kallen N."/>
            <person name="Kersten P."/>
            <person name="Kohler A."/>
            <person name="Kuees U."/>
            <person name="Kumar T.K.A."/>
            <person name="Kuo A."/>
            <person name="LaButti K."/>
            <person name="Larrondo L.F."/>
            <person name="Lindquist E."/>
            <person name="Ling A."/>
            <person name="Lombard V."/>
            <person name="Lucas S."/>
            <person name="Lundell T."/>
            <person name="Martin R."/>
            <person name="McLaughlin D.J."/>
            <person name="Morgenstern I."/>
            <person name="Morin E."/>
            <person name="Murat C."/>
            <person name="Nagy L.G."/>
            <person name="Nolan M."/>
            <person name="Ohm R.A."/>
            <person name="Patyshakuliyeva A."/>
            <person name="Rokas A."/>
            <person name="Ruiz-Duenas F.J."/>
            <person name="Sabat G."/>
            <person name="Salamov A."/>
            <person name="Samejima M."/>
            <person name="Schmutz J."/>
            <person name="Slot J.C."/>
            <person name="St John F."/>
            <person name="Stenlid J."/>
            <person name="Sun H."/>
            <person name="Sun S."/>
            <person name="Syed K."/>
            <person name="Tsang A."/>
            <person name="Wiebenga A."/>
            <person name="Young D."/>
            <person name="Pisabarro A."/>
            <person name="Eastwood D.C."/>
            <person name="Martin F."/>
            <person name="Cullen D."/>
            <person name="Grigoriev I.V."/>
            <person name="Hibbett D.S."/>
        </authorList>
    </citation>
    <scope>NUCLEOTIDE SEQUENCE [LARGE SCALE GENOMIC DNA]</scope>
    <source>
        <strain evidence="1 2">DJM-731 SS1</strain>
    </source>
</reference>
<dbReference type="RefSeq" id="XP_040631152.1">
    <property type="nucleotide sequence ID" value="XM_040772108.1"/>
</dbReference>
<name>M5GFN1_DACPD</name>
<accession>M5GFN1</accession>
<evidence type="ECO:0000313" key="2">
    <source>
        <dbReference type="Proteomes" id="UP000030653"/>
    </source>
</evidence>
<dbReference type="GeneID" id="63687170"/>
<gene>
    <name evidence="1" type="ORF">DACRYDRAFT_20843</name>
</gene>
<keyword evidence="2" id="KW-1185">Reference proteome</keyword>
<sequence length="228" mass="23897">MTGLGSAGRRSRSRSARGASFFSLTRGLRSRDEFSFRSLVTGKVLRSRSRSRSLSKEESSFLKAAGFLIGTSPFSRSFSCSFSFLTEVTVAADTGGLELDAEAGVDTTRSSRAVISFLAFFGTLSSVLRFLASRSCSARSSSAARFLRTSGSLTFTSTVWGLLSAEAGREMSAPGRASEGRTARLLCTLSGVSSLMAIDDEVAGTEGATGTDVGGRTGAFSLSLSFSL</sequence>
<evidence type="ECO:0000313" key="1">
    <source>
        <dbReference type="EMBL" id="EJU04258.1"/>
    </source>
</evidence>
<proteinExistence type="predicted"/>
<dbReference type="HOGENOM" id="CLU_1217250_0_0_1"/>
<dbReference type="EMBL" id="JH795858">
    <property type="protein sequence ID" value="EJU04258.1"/>
    <property type="molecule type" value="Genomic_DNA"/>
</dbReference>